<evidence type="ECO:0000256" key="1">
    <source>
        <dbReference type="ARBA" id="ARBA00000085"/>
    </source>
</evidence>
<comment type="catalytic activity">
    <reaction evidence="1">
        <text>ATP + protein L-histidine = ADP + protein N-phospho-L-histidine.</text>
        <dbReference type="EC" id="2.7.13.3"/>
    </reaction>
</comment>
<evidence type="ECO:0000256" key="10">
    <source>
        <dbReference type="SAM" id="Phobius"/>
    </source>
</evidence>
<evidence type="ECO:0000256" key="8">
    <source>
        <dbReference type="ARBA" id="ARBA00023012"/>
    </source>
</evidence>
<dbReference type="InterPro" id="IPR036890">
    <property type="entry name" value="HATPase_C_sf"/>
</dbReference>
<evidence type="ECO:0000256" key="7">
    <source>
        <dbReference type="ARBA" id="ARBA00022840"/>
    </source>
</evidence>
<keyword evidence="10" id="KW-1133">Transmembrane helix</keyword>
<proteinExistence type="predicted"/>
<evidence type="ECO:0000256" key="6">
    <source>
        <dbReference type="ARBA" id="ARBA00022777"/>
    </source>
</evidence>
<feature type="transmembrane region" description="Helical" evidence="10">
    <location>
        <begin position="21"/>
        <end position="41"/>
    </location>
</feature>
<dbReference type="Proteomes" id="UP001596540">
    <property type="component" value="Unassembled WGS sequence"/>
</dbReference>
<dbReference type="InterPro" id="IPR003594">
    <property type="entry name" value="HATPase_dom"/>
</dbReference>
<evidence type="ECO:0000256" key="5">
    <source>
        <dbReference type="ARBA" id="ARBA00022741"/>
    </source>
</evidence>
<keyword evidence="10" id="KW-0812">Transmembrane</keyword>
<dbReference type="EC" id="2.7.13.3" evidence="2"/>
<dbReference type="PANTHER" id="PTHR24421">
    <property type="entry name" value="NITRATE/NITRITE SENSOR PROTEIN NARX-RELATED"/>
    <property type="match status" value="1"/>
</dbReference>
<keyword evidence="10" id="KW-0472">Membrane</keyword>
<evidence type="ECO:0000256" key="9">
    <source>
        <dbReference type="SAM" id="MobiDB-lite"/>
    </source>
</evidence>
<dbReference type="Pfam" id="PF07730">
    <property type="entry name" value="HisKA_3"/>
    <property type="match status" value="1"/>
</dbReference>
<dbReference type="Gene3D" id="3.30.565.10">
    <property type="entry name" value="Histidine kinase-like ATPase, C-terminal domain"/>
    <property type="match status" value="1"/>
</dbReference>
<accession>A0ABW2KB17</accession>
<dbReference type="InterPro" id="IPR011712">
    <property type="entry name" value="Sig_transdc_His_kin_sub3_dim/P"/>
</dbReference>
<dbReference type="EMBL" id="JBHTBH010000002">
    <property type="protein sequence ID" value="MFC7327224.1"/>
    <property type="molecule type" value="Genomic_DNA"/>
</dbReference>
<protein>
    <recommendedName>
        <fullName evidence="2">histidine kinase</fullName>
        <ecNumber evidence="2">2.7.13.3</ecNumber>
    </recommendedName>
</protein>
<keyword evidence="4" id="KW-0808">Transferase</keyword>
<keyword evidence="7" id="KW-0067">ATP-binding</keyword>
<keyword evidence="8" id="KW-0902">Two-component regulatory system</keyword>
<keyword evidence="13" id="KW-1185">Reference proteome</keyword>
<evidence type="ECO:0000313" key="13">
    <source>
        <dbReference type="Proteomes" id="UP001596540"/>
    </source>
</evidence>
<evidence type="ECO:0000256" key="2">
    <source>
        <dbReference type="ARBA" id="ARBA00012438"/>
    </source>
</evidence>
<sequence>MTDSGRGSRTAGRWTARMRAVATRAVLTDALIVVAVAGINAAMISGRIHGPESEWPWGDDLAGQLAGIGLSLLLFARRRFPTTVFVLLSLCGLAADHAGVFVQPVASLGAVAAVHAAGRHLPLRRSLVGLGCGTVVNIAVSLASPFFEIQMTVWNIAFYLSWIFGGWWLGRLARLRAAHLAELQARAARLEHARDAHARAVLAEERSRIARELHDVVAHHVSVMTVQATAGRRVIDRSPERARQALEDIEETGRQAMSEMRRIVGVLRTSGSGATGRGPQPGLADLPDLLGQVRETGVSVTLHTQGAARPLPPGLELTVYRVVQESLTNVLKHAGPDATAAITLRFEPGAVSVGVEDDGAGPAATDRGGDEPGHGLLGMRERVSLFGGDLEVGPRPGGGFAVHARIPENRSGGPDRSAVSAVGADAVAGRPAHGRGPEDERA</sequence>
<dbReference type="SMART" id="SM00387">
    <property type="entry name" value="HATPase_c"/>
    <property type="match status" value="1"/>
</dbReference>
<dbReference type="RefSeq" id="WP_379869422.1">
    <property type="nucleotide sequence ID" value="NZ_JBHTBH010000002.1"/>
</dbReference>
<evidence type="ECO:0000259" key="11">
    <source>
        <dbReference type="SMART" id="SM00387"/>
    </source>
</evidence>
<feature type="compositionally biased region" description="Low complexity" evidence="9">
    <location>
        <begin position="415"/>
        <end position="430"/>
    </location>
</feature>
<keyword evidence="6 12" id="KW-0418">Kinase</keyword>
<evidence type="ECO:0000256" key="3">
    <source>
        <dbReference type="ARBA" id="ARBA00022553"/>
    </source>
</evidence>
<name>A0ABW2KB17_9ACTN</name>
<keyword evidence="3" id="KW-0597">Phosphoprotein</keyword>
<dbReference type="GO" id="GO:0016301">
    <property type="term" value="F:kinase activity"/>
    <property type="evidence" value="ECO:0007669"/>
    <property type="project" value="UniProtKB-KW"/>
</dbReference>
<comment type="caution">
    <text evidence="12">The sequence shown here is derived from an EMBL/GenBank/DDBJ whole genome shotgun (WGS) entry which is preliminary data.</text>
</comment>
<feature type="transmembrane region" description="Helical" evidence="10">
    <location>
        <begin position="127"/>
        <end position="147"/>
    </location>
</feature>
<feature type="domain" description="Histidine kinase/HSP90-like ATPase" evidence="11">
    <location>
        <begin position="314"/>
        <end position="410"/>
    </location>
</feature>
<dbReference type="PANTHER" id="PTHR24421:SF10">
    <property type="entry name" value="NITRATE_NITRITE SENSOR PROTEIN NARQ"/>
    <property type="match status" value="1"/>
</dbReference>
<feature type="transmembrane region" description="Helical" evidence="10">
    <location>
        <begin position="61"/>
        <end position="77"/>
    </location>
</feature>
<evidence type="ECO:0000256" key="4">
    <source>
        <dbReference type="ARBA" id="ARBA00022679"/>
    </source>
</evidence>
<reference evidence="13" key="1">
    <citation type="journal article" date="2019" name="Int. J. Syst. Evol. Microbiol.">
        <title>The Global Catalogue of Microorganisms (GCM) 10K type strain sequencing project: providing services to taxonomists for standard genome sequencing and annotation.</title>
        <authorList>
            <consortium name="The Broad Institute Genomics Platform"/>
            <consortium name="The Broad Institute Genome Sequencing Center for Infectious Disease"/>
            <person name="Wu L."/>
            <person name="Ma J."/>
        </authorList>
    </citation>
    <scope>NUCLEOTIDE SEQUENCE [LARGE SCALE GENOMIC DNA]</scope>
    <source>
        <strain evidence="13">CGMCC 4.7382</strain>
    </source>
</reference>
<feature type="transmembrane region" description="Helical" evidence="10">
    <location>
        <begin position="153"/>
        <end position="170"/>
    </location>
</feature>
<dbReference type="CDD" id="cd16917">
    <property type="entry name" value="HATPase_UhpB-NarQ-NarX-like"/>
    <property type="match status" value="1"/>
</dbReference>
<feature type="region of interest" description="Disordered" evidence="9">
    <location>
        <begin position="396"/>
        <end position="442"/>
    </location>
</feature>
<dbReference type="Pfam" id="PF02518">
    <property type="entry name" value="HATPase_c"/>
    <property type="match status" value="1"/>
</dbReference>
<dbReference type="SUPFAM" id="SSF55874">
    <property type="entry name" value="ATPase domain of HSP90 chaperone/DNA topoisomerase II/histidine kinase"/>
    <property type="match status" value="1"/>
</dbReference>
<dbReference type="InterPro" id="IPR050482">
    <property type="entry name" value="Sensor_HK_TwoCompSys"/>
</dbReference>
<keyword evidence="5" id="KW-0547">Nucleotide-binding</keyword>
<organism evidence="12 13">
    <name type="scientific">Marinactinospora rubrisoli</name>
    <dbReference type="NCBI Taxonomy" id="2715399"/>
    <lineage>
        <taxon>Bacteria</taxon>
        <taxon>Bacillati</taxon>
        <taxon>Actinomycetota</taxon>
        <taxon>Actinomycetes</taxon>
        <taxon>Streptosporangiales</taxon>
        <taxon>Nocardiopsidaceae</taxon>
        <taxon>Marinactinospora</taxon>
    </lineage>
</organism>
<evidence type="ECO:0000313" key="12">
    <source>
        <dbReference type="EMBL" id="MFC7327224.1"/>
    </source>
</evidence>
<gene>
    <name evidence="12" type="ORF">ACFQRF_05665</name>
</gene>
<dbReference type="Gene3D" id="1.20.5.1930">
    <property type="match status" value="1"/>
</dbReference>